<dbReference type="GO" id="GO:0060090">
    <property type="term" value="F:molecular adaptor activity"/>
    <property type="evidence" value="ECO:0007669"/>
    <property type="project" value="TreeGrafter"/>
</dbReference>
<feature type="region of interest" description="Disordered" evidence="1">
    <location>
        <begin position="845"/>
        <end position="883"/>
    </location>
</feature>
<feature type="compositionally biased region" description="Polar residues" evidence="1">
    <location>
        <begin position="1537"/>
        <end position="1547"/>
    </location>
</feature>
<feature type="compositionally biased region" description="Polar residues" evidence="1">
    <location>
        <begin position="1377"/>
        <end position="1399"/>
    </location>
</feature>
<feature type="region of interest" description="Disordered" evidence="1">
    <location>
        <begin position="1536"/>
        <end position="1576"/>
    </location>
</feature>
<dbReference type="GO" id="GO:0000422">
    <property type="term" value="P:autophagy of mitochondrion"/>
    <property type="evidence" value="ECO:0007669"/>
    <property type="project" value="TreeGrafter"/>
</dbReference>
<gene>
    <name evidence="2" type="ORF">P879_02752</name>
</gene>
<dbReference type="Proteomes" id="UP000699462">
    <property type="component" value="Unassembled WGS sequence"/>
</dbReference>
<dbReference type="GO" id="GO:1990316">
    <property type="term" value="C:Atg1/ULK1 kinase complex"/>
    <property type="evidence" value="ECO:0007669"/>
    <property type="project" value="TreeGrafter"/>
</dbReference>
<proteinExistence type="predicted"/>
<name>A0A8T0DQW0_9TREM</name>
<protein>
    <recommendedName>
        <fullName evidence="4">RB1-inducible coiled-coil protein 1</fullName>
    </recommendedName>
</protein>
<dbReference type="PANTHER" id="PTHR13222:SF1">
    <property type="entry name" value="RB1-INDUCIBLE COILED-COIL PROTEIN 1"/>
    <property type="match status" value="1"/>
</dbReference>
<evidence type="ECO:0000256" key="1">
    <source>
        <dbReference type="SAM" id="MobiDB-lite"/>
    </source>
</evidence>
<dbReference type="EMBL" id="JTDF01001729">
    <property type="protein sequence ID" value="KAF8569612.1"/>
    <property type="molecule type" value="Genomic_DNA"/>
</dbReference>
<feature type="region of interest" description="Disordered" evidence="1">
    <location>
        <begin position="1376"/>
        <end position="1406"/>
    </location>
</feature>
<accession>A0A8T0DQW0</accession>
<dbReference type="OrthoDB" id="447953at2759"/>
<dbReference type="InterPro" id="IPR040040">
    <property type="entry name" value="ATG11"/>
</dbReference>
<evidence type="ECO:0000313" key="3">
    <source>
        <dbReference type="Proteomes" id="UP000699462"/>
    </source>
</evidence>
<dbReference type="Gene3D" id="3.10.20.90">
    <property type="entry name" value="Phosphatidylinositol 3-kinase Catalytic Subunit, Chain A, domain 1"/>
    <property type="match status" value="1"/>
</dbReference>
<dbReference type="InterPro" id="IPR029071">
    <property type="entry name" value="Ubiquitin-like_domsf"/>
</dbReference>
<evidence type="ECO:0008006" key="4">
    <source>
        <dbReference type="Google" id="ProtNLM"/>
    </source>
</evidence>
<dbReference type="GO" id="GO:0034045">
    <property type="term" value="C:phagophore assembly site membrane"/>
    <property type="evidence" value="ECO:0007669"/>
    <property type="project" value="TreeGrafter"/>
</dbReference>
<dbReference type="GO" id="GO:0034727">
    <property type="term" value="P:piecemeal microautophagy of the nucleus"/>
    <property type="evidence" value="ECO:0007669"/>
    <property type="project" value="TreeGrafter"/>
</dbReference>
<reference evidence="2 3" key="1">
    <citation type="submission" date="2019-07" db="EMBL/GenBank/DDBJ databases">
        <title>Annotation for the trematode Paragonimus westermani.</title>
        <authorList>
            <person name="Choi Y.-J."/>
        </authorList>
    </citation>
    <scope>NUCLEOTIDE SEQUENCE [LARGE SCALE GENOMIC DNA]</scope>
    <source>
        <strain evidence="2">180907_Pwestermani</strain>
    </source>
</reference>
<evidence type="ECO:0000313" key="2">
    <source>
        <dbReference type="EMBL" id="KAF8569612.1"/>
    </source>
</evidence>
<dbReference type="GO" id="GO:0019901">
    <property type="term" value="F:protein kinase binding"/>
    <property type="evidence" value="ECO:0007669"/>
    <property type="project" value="TreeGrafter"/>
</dbReference>
<feature type="region of interest" description="Disordered" evidence="1">
    <location>
        <begin position="659"/>
        <end position="684"/>
    </location>
</feature>
<feature type="region of interest" description="Disordered" evidence="1">
    <location>
        <begin position="283"/>
        <end position="307"/>
    </location>
</feature>
<dbReference type="GO" id="GO:0061709">
    <property type="term" value="P:reticulophagy"/>
    <property type="evidence" value="ECO:0007669"/>
    <property type="project" value="TreeGrafter"/>
</dbReference>
<feature type="compositionally biased region" description="Low complexity" evidence="1">
    <location>
        <begin position="848"/>
        <end position="864"/>
    </location>
</feature>
<organism evidence="2 3">
    <name type="scientific">Paragonimus westermani</name>
    <dbReference type="NCBI Taxonomy" id="34504"/>
    <lineage>
        <taxon>Eukaryota</taxon>
        <taxon>Metazoa</taxon>
        <taxon>Spiralia</taxon>
        <taxon>Lophotrochozoa</taxon>
        <taxon>Platyhelminthes</taxon>
        <taxon>Trematoda</taxon>
        <taxon>Digenea</taxon>
        <taxon>Plagiorchiida</taxon>
        <taxon>Troglotremata</taxon>
        <taxon>Troglotrematidae</taxon>
        <taxon>Paragonimus</taxon>
    </lineage>
</organism>
<dbReference type="GO" id="GO:0034517">
    <property type="term" value="P:ribophagy"/>
    <property type="evidence" value="ECO:0007669"/>
    <property type="project" value="TreeGrafter"/>
</dbReference>
<comment type="caution">
    <text evidence="2">The sequence shown here is derived from an EMBL/GenBank/DDBJ whole genome shotgun (WGS) entry which is preliminary data.</text>
</comment>
<feature type="region of interest" description="Disordered" evidence="1">
    <location>
        <begin position="1471"/>
        <end position="1493"/>
    </location>
</feature>
<keyword evidence="3" id="KW-1185">Reference proteome</keyword>
<dbReference type="SUPFAM" id="SSF54236">
    <property type="entry name" value="Ubiquitin-like"/>
    <property type="match status" value="1"/>
</dbReference>
<dbReference type="GO" id="GO:0000045">
    <property type="term" value="P:autophagosome assembly"/>
    <property type="evidence" value="ECO:0007669"/>
    <property type="project" value="InterPro"/>
</dbReference>
<feature type="compositionally biased region" description="Polar residues" evidence="1">
    <location>
        <begin position="1556"/>
        <end position="1576"/>
    </location>
</feature>
<dbReference type="PANTHER" id="PTHR13222">
    <property type="entry name" value="RB1-INDUCIBLE COILED-COIL"/>
    <property type="match status" value="1"/>
</dbReference>
<sequence>MYVFLMDKGQLVHLDSKRLSQNVSSLRAVLAEEVGLPWEKQILLVSGGFQLEPGDKLSECGAGMDKTNPIYVFTRTQEDDDLAQMPDVLQVNDGGFPRQIEGLLNAPPSLTALNDRICAVRALAPIAHETCEAVKQLVSEQREMVQGWCVALANLAEVAADTNKRLVVALGRIEQFEKRAGEWERQLSLVDKLKAELSQVPLLTQLISPLNETCNPNDSLDVLSPRPPSNLYEWVCLQSALSSGWTPNQRTALPTAARLQLAEFYLNRPGLSQVGRCRTTSAGHLDNTVTTSPQPSDQVSPHGVPTTSTTILGSERSFGNLFALCTSSPSLTRSRLTQENANSQAESVFLAVVDSARRDFNMLRYGVEVIGDVYRAEEGSEMNYVRRLTTHLAELLSLVSPSPPATVCTPAGSLSVDPSTVEQTRQCLDHGYFSELLFHANPLTEEAHRLVELIDEVNQNLTKAYQHACASKTMSSISDHFGTHTLQLKELLTAFRKLCQILSEVMQSKMNLAENLRERQRWLQKFQSDIHRLDASIQKYLSRMNRITRTGTLLSQLQKAPEVYARSLVEVVRQHEFDVTVAQLAREQRESRSEEMNRRRLFAKQMRDNILHSLFALWTCQRGDRCGVSRTTSHGIARAFSTMDTQEDVYSRLGVTTHTRTTSKLAESQPDSRRPTLGSRSEPKLNELIHQPISTFRLSSRTRPTETLRSIGQKLTEVNEDDIVEQRTSEMTFSSAIPPRSKHFSGTDSVGFCGHTAVHTRAQSQRAGDDYRRASIPAGGTDGLRVPKWTLGDHVGTEEDLTLTNDTHTYQSVCVTREDLDRLALVLPAHLATLVREEVLRALGTGQPPTSLSTSPPSSASSRPVTHHVGLSPMRRSIDDSRQSDRLVSTSVCSVACQTELPIAFHSPARTWIMSGRQSSSLVLPTTRSPQRTLPSWEPLPSSLCSWEFCPGSPVRMGLKRSVSTSAVMDFTSTLVKYTQTDDAPDPVDESIFKTDNVGLPEALPVPAITSSNTTAAPVSHPIAPLPLPEPPDKLGDSSPVTSICGELTSLDLDPVPSDELYTEPEFATPTTMMSSSFHSTRTNLSNPDEPPTDLEYFPLDGSAADYESVNNTPVQHRSRLLVDRGVESSFSSTHPVNTETGPWASCESGLQPMVSCGCNLNRLHATCLALSHQFSRLPLHLPSADRNAAHPNCSVSDNQMDTLNQILIGLSSYVQLFPNPPCSLHASLRSSNSSESTAVPELPSVRFGITVTSSSTTNSSDQWISVGTQTACPDATLDTCTSITLSPIMTDACPMSGSTDLSEVKHDTIHSSHLIPYGEDLVASRLPAFGVPPPVTLTSPLSLSSVKVLERFITFAHSNFTYNDTVVFVPVRGASQHATSPTDPPSGESTGKGRSSPPNLLRSISPASSMLSSTIIKSMEISPTANCLSQPSRSREVMYSSGYPSARPKSRSNLARDLFESTVDGVLDSSIYPPTMSGDAVPSGPHKSSKFNTSAESTVTQWRMLSSDGHVYFLHQDDFSDLNLDTRVDYCKLVSRSPQNGTSGRSRQYPDLHPGSSQGNSSTQPRLPTNQPASESRSYFVVASYQRKERCLSKRKHNRFNLPKDFAFYRVRAKPLKVRPDLDLALTTP</sequence>
<dbReference type="GO" id="GO:0061723">
    <property type="term" value="P:glycophagy"/>
    <property type="evidence" value="ECO:0007669"/>
    <property type="project" value="TreeGrafter"/>
</dbReference>